<evidence type="ECO:0008006" key="4">
    <source>
        <dbReference type="Google" id="ProtNLM"/>
    </source>
</evidence>
<organism evidence="2 3">
    <name type="scientific">Pikeienuella piscinae</name>
    <dbReference type="NCBI Taxonomy" id="2748098"/>
    <lineage>
        <taxon>Bacteria</taxon>
        <taxon>Pseudomonadati</taxon>
        <taxon>Pseudomonadota</taxon>
        <taxon>Alphaproteobacteria</taxon>
        <taxon>Rhodobacterales</taxon>
        <taxon>Paracoccaceae</taxon>
        <taxon>Pikeienuella</taxon>
    </lineage>
</organism>
<name>A0A7L5BYX7_9RHOB</name>
<dbReference type="RefSeq" id="WP_165098733.1">
    <property type="nucleotide sequence ID" value="NZ_CP049056.1"/>
</dbReference>
<keyword evidence="3" id="KW-1185">Reference proteome</keyword>
<evidence type="ECO:0000313" key="3">
    <source>
        <dbReference type="Proteomes" id="UP000503336"/>
    </source>
</evidence>
<gene>
    <name evidence="2" type="ORF">G5B40_11590</name>
</gene>
<dbReference type="AlphaFoldDB" id="A0A7L5BYX7"/>
<sequence length="1192" mass="129963">MASCDRRGPLSRSGAAQPDRALAERDPHYFRLDERDAADLILFARRFAAHMRYYDPTNAAAGDWSGFFEGDISAILASLAKLPVDPFRAALADIERFLEAEPGRPEAELRTHFGLIFHLPLTLFRDLAERQSALEADRPLYPELQGIGAREIGPALAELASYHRGALGAGLIDAAPLDPVDFTTTANPGGPGPRLSDQVARILFTGEAFEAMTLAPRAVAPFAPMGWPAYYAGAPADGAPYADAVTTYGQVYDALNYNLLVSAMERIFQAIERARRLAAARLTESLENFAAHTPHYALWLAFLSMFEKARDELNDLTGRHLDFYYEEVLRLSRRGPVADHAHVLVDLAKGREAHLLAKGTRLRGGKDGLGREVVYTLDEDIVVNRAKVAELSAVTVEEATVGGQPQVIVRAAPVAASADGLGAELPEEAPHFAPFGPSDAPFARVGFAVADRQLFMREGARRMILRFSVPDPGPDRALPGFRARLTAEEGWLDISGPPKLRARIDDGLMTFAVNLDGDDPAIVSADPELHGPGYPADAPVLEISVDFDEGQAAARVFARYRDTMRGEPTLVTRGSGLRRMSVATDDGVADPAAGFMPFGAQPKIGSTWTIGSAEAFSRKLARLKIGVTWAEPHTNATFFRRRDSDDYRVSFQYLDGGVWTTASAETAGLKIAAGAADPRIRARGIEAASDAARQTLDDPPFDAKARNGYVRMTLDSDFGHGEFIDKKTLRLIEAAKEGGVGPTDTGSYNYDSANLPLDPYTPEVKEIFLDYLSEERPVARTWRLHPFGIEAAEREGRLFPDLPYAGALFIGVDALAPPARLSLLFQVANGTGDPLLEAPALSHAYLKGEVWTPFTDQEVDDRTADLSRSGVLAYAVPRAASPAIAAMPAGRRWLRLAAPQNAAAVNRILSIDAQAVRASFLDQKNDPALLETPLPPGAITKLKTPDPAVKGLRQPYASFGGRGREDRAAYHRRASERLRHKDRAVTIWDYEHLALEAYPSVYRVKALNHTELKRAGGKILGDNELSPGAVTVVAVPYTDDAAQFDPLRPYADRATLAGLSELLARRASPFVRLEVENPRFEEVHVALNVAFRPGIEDLDFYRGELEAALIAHLTPWRRQGVAGVEFGGLIYKSTIIDFVEELPFVDFLEDVRLYHRPNPEIPAWTRIDAEIVRATTARSVLVSAPSHAIGLA</sequence>
<evidence type="ECO:0000313" key="2">
    <source>
        <dbReference type="EMBL" id="QIE56038.1"/>
    </source>
</evidence>
<protein>
    <recommendedName>
        <fullName evidence="4">Baseplate protein J-like domain-containing protein</fullName>
    </recommendedName>
</protein>
<evidence type="ECO:0000256" key="1">
    <source>
        <dbReference type="SAM" id="MobiDB-lite"/>
    </source>
</evidence>
<dbReference type="EMBL" id="CP049056">
    <property type="protein sequence ID" value="QIE56038.1"/>
    <property type="molecule type" value="Genomic_DNA"/>
</dbReference>
<dbReference type="Proteomes" id="UP000503336">
    <property type="component" value="Chromosome"/>
</dbReference>
<feature type="region of interest" description="Disordered" evidence="1">
    <location>
        <begin position="1"/>
        <end position="21"/>
    </location>
</feature>
<dbReference type="KEGG" id="hdh:G5B40_11590"/>
<accession>A0A7L5BYX7</accession>
<reference evidence="2 3" key="1">
    <citation type="submission" date="2020-02" db="EMBL/GenBank/DDBJ databases">
        <title>complete genome sequence of Rhodobacteraceae bacterium.</title>
        <authorList>
            <person name="Park J."/>
            <person name="Kim Y.-S."/>
            <person name="Kim K.-H."/>
        </authorList>
    </citation>
    <scope>NUCLEOTIDE SEQUENCE [LARGE SCALE GENOMIC DNA]</scope>
    <source>
        <strain evidence="2 3">RR4-56</strain>
    </source>
</reference>
<proteinExistence type="predicted"/>